<keyword evidence="2" id="KW-0472">Membrane</keyword>
<feature type="transmembrane region" description="Helical" evidence="2">
    <location>
        <begin position="66"/>
        <end position="86"/>
    </location>
</feature>
<evidence type="ECO:0000256" key="2">
    <source>
        <dbReference type="SAM" id="Phobius"/>
    </source>
</evidence>
<accession>F0SMZ3</accession>
<evidence type="ECO:0000256" key="1">
    <source>
        <dbReference type="SAM" id="MobiDB-lite"/>
    </source>
</evidence>
<feature type="compositionally biased region" description="Polar residues" evidence="1">
    <location>
        <begin position="1"/>
        <end position="12"/>
    </location>
</feature>
<keyword evidence="2" id="KW-1133">Transmembrane helix</keyword>
<protein>
    <submittedName>
        <fullName evidence="3">Uncharacterized protein</fullName>
    </submittedName>
</protein>
<sequence length="249" mass="28642">MSQDRPTASESGPDSKDEKREPVRNSIYLVSYPKVVFMYPTAIASLVVALWMHFTHGFYAVENMGNYSYFLATGFLAIFTLNMVVISFDFPRTTSLTLFFSVFSVVLGCYVLFANFPNMLPFIGDIVHSVKPVANAQFYYLMFVIYAALFLLVKLSVQFDYWEVRPNELLHHHGFLSDLERFSAPNMRIDKEINDLFEYILLGSGRLIVHPSNERRAIVLENIFFIGQKEQRITKMLGALQVQVREDSN</sequence>
<keyword evidence="2" id="KW-0812">Transmembrane</keyword>
<name>F0SMZ3_RUBBR</name>
<feature type="transmembrane region" description="Helical" evidence="2">
    <location>
        <begin position="137"/>
        <end position="157"/>
    </location>
</feature>
<dbReference type="eggNOG" id="ENOG5032V0F">
    <property type="taxonomic scope" value="Bacteria"/>
</dbReference>
<dbReference type="KEGG" id="pbs:Plabr_2396"/>
<dbReference type="Proteomes" id="UP000006860">
    <property type="component" value="Chromosome"/>
</dbReference>
<gene>
    <name evidence="3" type="ordered locus">Plabr_2396</name>
</gene>
<feature type="transmembrane region" description="Helical" evidence="2">
    <location>
        <begin position="98"/>
        <end position="117"/>
    </location>
</feature>
<evidence type="ECO:0000313" key="3">
    <source>
        <dbReference type="EMBL" id="ADY59997.1"/>
    </source>
</evidence>
<dbReference type="STRING" id="756272.Plabr_2396"/>
<dbReference type="RefSeq" id="WP_013628721.1">
    <property type="nucleotide sequence ID" value="NC_015174.1"/>
</dbReference>
<feature type="transmembrane region" description="Helical" evidence="2">
    <location>
        <begin position="35"/>
        <end position="54"/>
    </location>
</feature>
<feature type="region of interest" description="Disordered" evidence="1">
    <location>
        <begin position="1"/>
        <end position="20"/>
    </location>
</feature>
<keyword evidence="4" id="KW-1185">Reference proteome</keyword>
<proteinExistence type="predicted"/>
<reference evidence="4" key="1">
    <citation type="submission" date="2011-02" db="EMBL/GenBank/DDBJ databases">
        <title>The complete genome of Planctomyces brasiliensis DSM 5305.</title>
        <authorList>
            <person name="Lucas S."/>
            <person name="Copeland A."/>
            <person name="Lapidus A."/>
            <person name="Bruce D."/>
            <person name="Goodwin L."/>
            <person name="Pitluck S."/>
            <person name="Kyrpides N."/>
            <person name="Mavromatis K."/>
            <person name="Pagani I."/>
            <person name="Ivanova N."/>
            <person name="Ovchinnikova G."/>
            <person name="Lu M."/>
            <person name="Detter J.C."/>
            <person name="Han C."/>
            <person name="Land M."/>
            <person name="Hauser L."/>
            <person name="Markowitz V."/>
            <person name="Cheng J.-F."/>
            <person name="Hugenholtz P."/>
            <person name="Woyke T."/>
            <person name="Wu D."/>
            <person name="Tindall B."/>
            <person name="Pomrenke H.G."/>
            <person name="Brambilla E."/>
            <person name="Klenk H.-P."/>
            <person name="Eisen J.A."/>
        </authorList>
    </citation>
    <scope>NUCLEOTIDE SEQUENCE [LARGE SCALE GENOMIC DNA]</scope>
    <source>
        <strain evidence="4">ATCC 49424 / DSM 5305 / JCM 21570 / NBRC 103401 / IFAM 1448</strain>
    </source>
</reference>
<dbReference type="AlphaFoldDB" id="F0SMZ3"/>
<organism evidence="3 4">
    <name type="scientific">Rubinisphaera brasiliensis (strain ATCC 49424 / DSM 5305 / JCM 21570 / IAM 15109 / NBRC 103401 / IFAM 1448)</name>
    <name type="common">Planctomyces brasiliensis</name>
    <dbReference type="NCBI Taxonomy" id="756272"/>
    <lineage>
        <taxon>Bacteria</taxon>
        <taxon>Pseudomonadati</taxon>
        <taxon>Planctomycetota</taxon>
        <taxon>Planctomycetia</taxon>
        <taxon>Planctomycetales</taxon>
        <taxon>Planctomycetaceae</taxon>
        <taxon>Rubinisphaera</taxon>
    </lineage>
</organism>
<dbReference type="OrthoDB" id="253227at2"/>
<dbReference type="EMBL" id="CP002546">
    <property type="protein sequence ID" value="ADY59997.1"/>
    <property type="molecule type" value="Genomic_DNA"/>
</dbReference>
<evidence type="ECO:0000313" key="4">
    <source>
        <dbReference type="Proteomes" id="UP000006860"/>
    </source>
</evidence>
<dbReference type="HOGENOM" id="CLU_1165018_0_0_0"/>